<keyword evidence="3" id="KW-1185">Reference proteome</keyword>
<feature type="compositionally biased region" description="Polar residues" evidence="1">
    <location>
        <begin position="92"/>
        <end position="111"/>
    </location>
</feature>
<dbReference type="Proteomes" id="UP000076738">
    <property type="component" value="Unassembled WGS sequence"/>
</dbReference>
<protein>
    <submittedName>
        <fullName evidence="2">Uncharacterized protein</fullName>
    </submittedName>
</protein>
<feature type="region of interest" description="Disordered" evidence="1">
    <location>
        <begin position="61"/>
        <end position="159"/>
    </location>
</feature>
<evidence type="ECO:0000256" key="1">
    <source>
        <dbReference type="SAM" id="MobiDB-lite"/>
    </source>
</evidence>
<accession>A0A167K9I7</accession>
<dbReference type="AlphaFoldDB" id="A0A167K9I7"/>
<dbReference type="EMBL" id="KV417295">
    <property type="protein sequence ID" value="KZO94415.1"/>
    <property type="molecule type" value="Genomic_DNA"/>
</dbReference>
<organism evidence="2 3">
    <name type="scientific">Calocera viscosa (strain TUFC12733)</name>
    <dbReference type="NCBI Taxonomy" id="1330018"/>
    <lineage>
        <taxon>Eukaryota</taxon>
        <taxon>Fungi</taxon>
        <taxon>Dikarya</taxon>
        <taxon>Basidiomycota</taxon>
        <taxon>Agaricomycotina</taxon>
        <taxon>Dacrymycetes</taxon>
        <taxon>Dacrymycetales</taxon>
        <taxon>Dacrymycetaceae</taxon>
        <taxon>Calocera</taxon>
    </lineage>
</organism>
<proteinExistence type="predicted"/>
<evidence type="ECO:0000313" key="2">
    <source>
        <dbReference type="EMBL" id="KZO94415.1"/>
    </source>
</evidence>
<reference evidence="2 3" key="1">
    <citation type="journal article" date="2016" name="Mol. Biol. Evol.">
        <title>Comparative Genomics of Early-Diverging Mushroom-Forming Fungi Provides Insights into the Origins of Lignocellulose Decay Capabilities.</title>
        <authorList>
            <person name="Nagy L.G."/>
            <person name="Riley R."/>
            <person name="Tritt A."/>
            <person name="Adam C."/>
            <person name="Daum C."/>
            <person name="Floudas D."/>
            <person name="Sun H."/>
            <person name="Yadav J.S."/>
            <person name="Pangilinan J."/>
            <person name="Larsson K.H."/>
            <person name="Matsuura K."/>
            <person name="Barry K."/>
            <person name="Labutti K."/>
            <person name="Kuo R."/>
            <person name="Ohm R.A."/>
            <person name="Bhattacharya S.S."/>
            <person name="Shirouzu T."/>
            <person name="Yoshinaga Y."/>
            <person name="Martin F.M."/>
            <person name="Grigoriev I.V."/>
            <person name="Hibbett D.S."/>
        </authorList>
    </citation>
    <scope>NUCLEOTIDE SEQUENCE [LARGE SCALE GENOMIC DNA]</scope>
    <source>
        <strain evidence="2 3">TUFC12733</strain>
    </source>
</reference>
<sequence>MDPSLIDPNLIQSFPPDAGLLATMALVEEFQELLQAYDAQSQEPEQVARGERIRTVGRHLKARPALNGPPPPPPQVLYTPSSSLPSYIPETQLPSSSLPSYIPETQLSSLSPRDASECRASAEARPTPTFSPTNDQGYVGDAEDSSPAPIKPNKKRPALKAVDAGLDDGSTHPKRRKGCVTQLAKHELDETDVRMKKYLQAEMLKMMHVLVGYGQGRTMPCEGGPSPDEDAGPGPFLTPDFKAKVNDRANLRIQQRAAHAIRRNEDVRLLYSALQSENGLVPPAYCTRWLDENVLIDLAQRSWPGMKSIWSQQKADALDMGTSRVKKQRRGRRNERRKLAAAQIRRGLREFCEDQILDYPVVIAELVSEEWMGEEWSCDEDELKNESWRTKLFATGRISAEERDDPDLQVLEEKRPIWMHINLWNWFKQRRAGRSVTQKKPEKKRVDLGRLSHHMPQVIPFDFMLDPQWMATELPKWDESYWIRRSVWPVSFGTRGERIAKSILAQTAL</sequence>
<evidence type="ECO:0000313" key="3">
    <source>
        <dbReference type="Proteomes" id="UP000076738"/>
    </source>
</evidence>
<dbReference type="OrthoDB" id="3388483at2759"/>
<gene>
    <name evidence="2" type="ORF">CALVIDRAFT_528893</name>
</gene>
<name>A0A167K9I7_CALVF</name>